<keyword evidence="2" id="KW-0472">Membrane</keyword>
<evidence type="ECO:0000256" key="1">
    <source>
        <dbReference type="SAM" id="MobiDB-lite"/>
    </source>
</evidence>
<dbReference type="PANTHER" id="PTHR35134">
    <property type="entry name" value="NUCLEOTIDASE YQFW-RELATED"/>
    <property type="match status" value="1"/>
</dbReference>
<keyword evidence="2" id="KW-1133">Transmembrane helix</keyword>
<accession>A0A1E3J0H4</accession>
<dbReference type="RefSeq" id="XP_019030849.1">
    <property type="nucleotide sequence ID" value="XM_019177268.1"/>
</dbReference>
<gene>
    <name evidence="3" type="ORF">L198_05174</name>
</gene>
<proteinExistence type="predicted"/>
<organism evidence="3 4">
    <name type="scientific">Cryptococcus wingfieldii CBS 7118</name>
    <dbReference type="NCBI Taxonomy" id="1295528"/>
    <lineage>
        <taxon>Eukaryota</taxon>
        <taxon>Fungi</taxon>
        <taxon>Dikarya</taxon>
        <taxon>Basidiomycota</taxon>
        <taxon>Agaricomycotina</taxon>
        <taxon>Tremellomycetes</taxon>
        <taxon>Tremellales</taxon>
        <taxon>Cryptococcaceae</taxon>
        <taxon>Cryptococcus</taxon>
    </lineage>
</organism>
<evidence type="ECO:0000313" key="4">
    <source>
        <dbReference type="Proteomes" id="UP000094819"/>
    </source>
</evidence>
<dbReference type="AlphaFoldDB" id="A0A1E3J0H4"/>
<dbReference type="EMBL" id="AWGH01000015">
    <property type="protein sequence ID" value="ODN94318.1"/>
    <property type="molecule type" value="Genomic_DNA"/>
</dbReference>
<keyword evidence="2" id="KW-0812">Transmembrane</keyword>
<name>A0A1E3J0H4_9TREE</name>
<feature type="region of interest" description="Disordered" evidence="1">
    <location>
        <begin position="107"/>
        <end position="151"/>
    </location>
</feature>
<dbReference type="InterPro" id="IPR052419">
    <property type="entry name" value="5_3-deoxyribonucleotidase-like"/>
</dbReference>
<evidence type="ECO:0000256" key="2">
    <source>
        <dbReference type="SAM" id="Phobius"/>
    </source>
</evidence>
<feature type="transmembrane region" description="Helical" evidence="2">
    <location>
        <begin position="20"/>
        <end position="38"/>
    </location>
</feature>
<evidence type="ECO:0000313" key="3">
    <source>
        <dbReference type="EMBL" id="ODN94318.1"/>
    </source>
</evidence>
<dbReference type="PANTHER" id="PTHR35134:SF2">
    <property type="entry name" value="NUCLEOTIDASE YQFW-RELATED"/>
    <property type="match status" value="1"/>
</dbReference>
<reference evidence="3 4" key="1">
    <citation type="submission" date="2016-06" db="EMBL/GenBank/DDBJ databases">
        <title>Evolution of pathogenesis and genome organization in the Tremellales.</title>
        <authorList>
            <person name="Cuomo C."/>
            <person name="Litvintseva A."/>
            <person name="Heitman J."/>
            <person name="Chen Y."/>
            <person name="Sun S."/>
            <person name="Springer D."/>
            <person name="Dromer F."/>
            <person name="Young S."/>
            <person name="Zeng Q."/>
            <person name="Chapman S."/>
            <person name="Gujja S."/>
            <person name="Saif S."/>
            <person name="Birren B."/>
        </authorList>
    </citation>
    <scope>NUCLEOTIDE SEQUENCE [LARGE SCALE GENOMIC DNA]</scope>
    <source>
        <strain evidence="3 4">CBS 7118</strain>
    </source>
</reference>
<feature type="compositionally biased region" description="Polar residues" evidence="1">
    <location>
        <begin position="109"/>
        <end position="125"/>
    </location>
</feature>
<protein>
    <submittedName>
        <fullName evidence="3">Uncharacterized protein</fullName>
    </submittedName>
</protein>
<dbReference type="OrthoDB" id="10248475at2759"/>
<feature type="region of interest" description="Disordered" evidence="1">
    <location>
        <begin position="226"/>
        <end position="253"/>
    </location>
</feature>
<dbReference type="GeneID" id="30194387"/>
<dbReference type="Proteomes" id="UP000094819">
    <property type="component" value="Unassembled WGS sequence"/>
</dbReference>
<comment type="caution">
    <text evidence="3">The sequence shown here is derived from an EMBL/GenBank/DDBJ whole genome shotgun (WGS) entry which is preliminary data.</text>
</comment>
<feature type="compositionally biased region" description="Low complexity" evidence="1">
    <location>
        <begin position="133"/>
        <end position="143"/>
    </location>
</feature>
<keyword evidence="4" id="KW-1185">Reference proteome</keyword>
<sequence>MPNPNLGSGPRIPSRKGPNPLFFLGMVVASSLAFFGLAEKRQQDNEAKGIRPVNTSSSLFMRSGKEGEKIDMPNPRRYHHPFAGITLYNHRPMHLFKWTIAADTRAPPIQTQPDTGSATPSNLITSDRKDTGSDISAQDQDSSANRHRQFQDQVGQLPTKGASEAIFSPLGTSFGVDTPDLLSPTGSMVAMHGSVVSTPFPKNSDQQHQADWERFAHLTAFQRKKDRDATADSVKGAASSACLDTEDDSVSPEPVHNGRIIAIDFDDVCTQNMLAIITEHNVQYGTDLTLDDLESYVFWQNRGWGSPADCTRKVKSLNQLLPKTAPIPGFDDALPAWFCGSYSSAYPDLQAKGDTASAVEREKEMNEKLRQIWKEGVTSGKSGLGKLRILRQINASLFIDDHHGNLEPIIQADPPIPCLLFGTYGWNRSRSSLSSPVELMDYEERIAQGFPLPFNEILTGKDHGLHRVKDWGDVVQWVKEWDKEAKDADY</sequence>